<keyword evidence="11" id="KW-0804">Transcription</keyword>
<comment type="cofactor">
    <cofactor evidence="2">
        <name>Co(2+)</name>
        <dbReference type="ChEBI" id="CHEBI:48828"/>
    </cofactor>
</comment>
<evidence type="ECO:0000256" key="12">
    <source>
        <dbReference type="ARBA" id="ARBA00023242"/>
    </source>
</evidence>
<dbReference type="GO" id="GO:0009755">
    <property type="term" value="P:hormone-mediated signaling pathway"/>
    <property type="evidence" value="ECO:0007669"/>
    <property type="project" value="UniProtKB-ARBA"/>
</dbReference>
<evidence type="ECO:0000259" key="18">
    <source>
        <dbReference type="PROSITE" id="PS50969"/>
    </source>
</evidence>
<evidence type="ECO:0000256" key="4">
    <source>
        <dbReference type="ARBA" id="ARBA00004123"/>
    </source>
</evidence>
<organism evidence="19 20">
    <name type="scientific">Psophocarpus tetragonolobus</name>
    <name type="common">Winged bean</name>
    <name type="synonym">Dolichos tetragonolobus</name>
    <dbReference type="NCBI Taxonomy" id="3891"/>
    <lineage>
        <taxon>Eukaryota</taxon>
        <taxon>Viridiplantae</taxon>
        <taxon>Streptophyta</taxon>
        <taxon>Embryophyta</taxon>
        <taxon>Tracheophyta</taxon>
        <taxon>Spermatophyta</taxon>
        <taxon>Magnoliopsida</taxon>
        <taxon>eudicotyledons</taxon>
        <taxon>Gunneridae</taxon>
        <taxon>Pentapetalae</taxon>
        <taxon>rosids</taxon>
        <taxon>fabids</taxon>
        <taxon>Fabales</taxon>
        <taxon>Fabaceae</taxon>
        <taxon>Papilionoideae</taxon>
        <taxon>50 kb inversion clade</taxon>
        <taxon>NPAAA clade</taxon>
        <taxon>indigoferoid/millettioid clade</taxon>
        <taxon>Phaseoleae</taxon>
        <taxon>Psophocarpus</taxon>
    </lineage>
</organism>
<protein>
    <recommendedName>
        <fullName evidence="5">protein-serine/threonine phosphatase</fullName>
        <ecNumber evidence="5">3.1.3.16</ecNumber>
    </recommendedName>
</protein>
<comment type="subcellular location">
    <subcellularLocation>
        <location evidence="4">Nucleus</location>
    </subcellularLocation>
</comment>
<evidence type="ECO:0000259" key="17">
    <source>
        <dbReference type="PROSITE" id="PS50137"/>
    </source>
</evidence>
<evidence type="ECO:0000313" key="20">
    <source>
        <dbReference type="Proteomes" id="UP001386955"/>
    </source>
</evidence>
<comment type="cofactor">
    <cofactor evidence="3">
        <name>Mg(2+)</name>
        <dbReference type="ChEBI" id="CHEBI:18420"/>
    </cofactor>
</comment>
<evidence type="ECO:0000256" key="13">
    <source>
        <dbReference type="ARBA" id="ARBA00047761"/>
    </source>
</evidence>
<dbReference type="AlphaFoldDB" id="A0AAN9XX03"/>
<dbReference type="InterPro" id="IPR039189">
    <property type="entry name" value="Fcp1"/>
</dbReference>
<dbReference type="GO" id="GO:0046872">
    <property type="term" value="F:metal ion binding"/>
    <property type="evidence" value="ECO:0007669"/>
    <property type="project" value="UniProtKB-KW"/>
</dbReference>
<dbReference type="Gene3D" id="3.30.160.20">
    <property type="match status" value="1"/>
</dbReference>
<proteinExistence type="predicted"/>
<dbReference type="Pfam" id="PF00035">
    <property type="entry name" value="dsrm"/>
    <property type="match status" value="1"/>
</dbReference>
<dbReference type="InterPro" id="IPR004274">
    <property type="entry name" value="FCP1_dom"/>
</dbReference>
<dbReference type="GO" id="GO:0008420">
    <property type="term" value="F:RNA polymerase II CTD heptapeptide repeat phosphatase activity"/>
    <property type="evidence" value="ECO:0007669"/>
    <property type="project" value="InterPro"/>
</dbReference>
<dbReference type="Proteomes" id="UP001386955">
    <property type="component" value="Unassembled WGS sequence"/>
</dbReference>
<dbReference type="PANTHER" id="PTHR23081">
    <property type="entry name" value="RNA POLYMERASE II CTD PHOSPHATASE"/>
    <property type="match status" value="1"/>
</dbReference>
<keyword evidence="8" id="KW-0378">Hydrolase</keyword>
<gene>
    <name evidence="19" type="ORF">VNO78_03775</name>
</gene>
<evidence type="ECO:0000256" key="2">
    <source>
        <dbReference type="ARBA" id="ARBA00001941"/>
    </source>
</evidence>
<dbReference type="SUPFAM" id="SSF56784">
    <property type="entry name" value="HAD-like"/>
    <property type="match status" value="1"/>
</dbReference>
<comment type="caution">
    <text evidence="19">The sequence shown here is derived from an EMBL/GenBank/DDBJ whole genome shotgun (WGS) entry which is preliminary data.</text>
</comment>
<dbReference type="GO" id="GO:0045892">
    <property type="term" value="P:negative regulation of DNA-templated transcription"/>
    <property type="evidence" value="ECO:0007669"/>
    <property type="project" value="UniProtKB-ARBA"/>
</dbReference>
<dbReference type="SMART" id="SM00577">
    <property type="entry name" value="CPDc"/>
    <property type="match status" value="1"/>
</dbReference>
<dbReference type="SUPFAM" id="SSF54768">
    <property type="entry name" value="dsRNA-binding domain-like"/>
    <property type="match status" value="1"/>
</dbReference>
<keyword evidence="7" id="KW-0479">Metal-binding</keyword>
<feature type="region of interest" description="Disordered" evidence="16">
    <location>
        <begin position="520"/>
        <end position="581"/>
    </location>
</feature>
<feature type="domain" description="DRBM" evidence="17">
    <location>
        <begin position="740"/>
        <end position="777"/>
    </location>
</feature>
<dbReference type="PROSITE" id="PS50137">
    <property type="entry name" value="DS_RBD"/>
    <property type="match status" value="1"/>
</dbReference>
<dbReference type="FunFam" id="3.30.160.20:FF:000035">
    <property type="entry name" value="RNA polymerase II C-terminal domain phosphatase-like 2"/>
    <property type="match status" value="1"/>
</dbReference>
<comment type="catalytic activity">
    <reaction evidence="14">
        <text>O-phospho-L-threonyl-[protein] + H2O = L-threonyl-[protein] + phosphate</text>
        <dbReference type="Rhea" id="RHEA:47004"/>
        <dbReference type="Rhea" id="RHEA-COMP:11060"/>
        <dbReference type="Rhea" id="RHEA-COMP:11605"/>
        <dbReference type="ChEBI" id="CHEBI:15377"/>
        <dbReference type="ChEBI" id="CHEBI:30013"/>
        <dbReference type="ChEBI" id="CHEBI:43474"/>
        <dbReference type="ChEBI" id="CHEBI:61977"/>
        <dbReference type="EC" id="3.1.3.16"/>
    </reaction>
</comment>
<feature type="domain" description="FCP1 homology" evidence="18">
    <location>
        <begin position="130"/>
        <end position="381"/>
    </location>
</feature>
<evidence type="ECO:0000256" key="5">
    <source>
        <dbReference type="ARBA" id="ARBA00013081"/>
    </source>
</evidence>
<evidence type="ECO:0000256" key="7">
    <source>
        <dbReference type="ARBA" id="ARBA00022723"/>
    </source>
</evidence>
<keyword evidence="12" id="KW-0539">Nucleus</keyword>
<dbReference type="EC" id="3.1.3.16" evidence="5"/>
<name>A0AAN9XX03_PSOTE</name>
<evidence type="ECO:0000256" key="10">
    <source>
        <dbReference type="ARBA" id="ARBA00023015"/>
    </source>
</evidence>
<dbReference type="EMBL" id="JAYMYS010000001">
    <property type="protein sequence ID" value="KAK7412322.1"/>
    <property type="molecule type" value="Genomic_DNA"/>
</dbReference>
<evidence type="ECO:0000256" key="6">
    <source>
        <dbReference type="ARBA" id="ARBA00022473"/>
    </source>
</evidence>
<accession>A0AAN9XX03</accession>
<evidence type="ECO:0000256" key="3">
    <source>
        <dbReference type="ARBA" id="ARBA00001946"/>
    </source>
</evidence>
<evidence type="ECO:0000256" key="14">
    <source>
        <dbReference type="ARBA" id="ARBA00048336"/>
    </source>
</evidence>
<dbReference type="Gene3D" id="3.40.50.1000">
    <property type="entry name" value="HAD superfamily/HAD-like"/>
    <property type="match status" value="1"/>
</dbReference>
<dbReference type="InterPro" id="IPR036412">
    <property type="entry name" value="HAD-like_sf"/>
</dbReference>
<dbReference type="Pfam" id="PF03031">
    <property type="entry name" value="NIF"/>
    <property type="match status" value="1"/>
</dbReference>
<comment type="catalytic activity">
    <reaction evidence="13">
        <text>O-phospho-L-seryl-[protein] + H2O = L-seryl-[protein] + phosphate</text>
        <dbReference type="Rhea" id="RHEA:20629"/>
        <dbReference type="Rhea" id="RHEA-COMP:9863"/>
        <dbReference type="Rhea" id="RHEA-COMP:11604"/>
        <dbReference type="ChEBI" id="CHEBI:15377"/>
        <dbReference type="ChEBI" id="CHEBI:29999"/>
        <dbReference type="ChEBI" id="CHEBI:43474"/>
        <dbReference type="ChEBI" id="CHEBI:83421"/>
        <dbReference type="EC" id="3.1.3.16"/>
    </reaction>
</comment>
<evidence type="ECO:0000256" key="16">
    <source>
        <dbReference type="SAM" id="MobiDB-lite"/>
    </source>
</evidence>
<dbReference type="GO" id="GO:0005634">
    <property type="term" value="C:nucleus"/>
    <property type="evidence" value="ECO:0007669"/>
    <property type="project" value="UniProtKB-SubCell"/>
</dbReference>
<keyword evidence="20" id="KW-1185">Reference proteome</keyword>
<reference evidence="19 20" key="1">
    <citation type="submission" date="2024-01" db="EMBL/GenBank/DDBJ databases">
        <title>The genomes of 5 underutilized Papilionoideae crops provide insights into root nodulation and disease resistanc.</title>
        <authorList>
            <person name="Jiang F."/>
        </authorList>
    </citation>
    <scope>NUCLEOTIDE SEQUENCE [LARGE SCALE GENOMIC DNA]</scope>
    <source>
        <strain evidence="19">DUOXIRENSHENG_FW03</strain>
        <tissue evidence="19">Leaves</tissue>
    </source>
</reference>
<keyword evidence="9 15" id="KW-0694">RNA-binding</keyword>
<comment type="cofactor">
    <cofactor evidence="1">
        <name>Mn(2+)</name>
        <dbReference type="ChEBI" id="CHEBI:29035"/>
    </cofactor>
</comment>
<dbReference type="PROSITE" id="PS50969">
    <property type="entry name" value="FCP1"/>
    <property type="match status" value="1"/>
</dbReference>
<dbReference type="PANTHER" id="PTHR23081:SF0">
    <property type="entry name" value="RNA POLYMERASE II C-TERMINAL DOMAIN PHOSPHATASE-LIKE 1"/>
    <property type="match status" value="1"/>
</dbReference>
<dbReference type="InterPro" id="IPR014720">
    <property type="entry name" value="dsRBD_dom"/>
</dbReference>
<sequence>MHRCVVYHGEMVMGEVEIYPGENENMDLKEIRISHFSQPSDRCPPLAVLHTVTSSAICFKIEPNTSQTRQQLDALFHLHSSCIRENKTAVMPLRGEETHLVAMYSRNNDKPCFWGFVIPSGLYNSCLTMLNLRCLGIVFDLDETLVVANTMRSFDDRIEALHKKMNSEVNPQRIIGIQAEIKRYLHEKNILKEYAENDQVVDNGNVIKVQSEIVPALYDSHQPIVRPLIRLQEKNIILTRINPQIRDTSVLVRLRPAWEDLRSYLTARGRKRFEVFVCTMAERDYALEMWRLLDPELNLIKSKELLDRIVCVKSGLKKSLFNVFQNGLCHPKMALVIDDRLKVWDEIDQPRVHVVPAFSPYYAPKAEASNAVPILCLARNVACNVRGGFFKDFDDGLLQRIPLIAYEDDIKDITSPDVSNYLVSEDDASASNGNKNSLLFDGMADAEAVRRLKDAISTPSTIPAMSTNLDPRLAFTSSLQYTMTSSSGTVLPPTTQTSVMQFGNVQFPQPIPPVKPVCEVTPPGPSLHSSPAREEGEVPESELDPDTRRRLLILQHGQDTREITSSEPPLPVRHPMQVSAPSAASRRRWFSVGEEMDPQQLNQLVPKEFPVDSEPVHTEKHWPHNPSLFSKVDNSISCDRVLHESHQRLPKEVMLIMNFSTLCPKNECSRLSQSLASYRSFPDDHIPLSSSSYSNRDFDSESGRSLFHADTTAGVLQEIALKCGTKVEFLSSLVASTELQFSIEAWFAGKKIGEGIGRTRREAQHKAAECSIKQLADIYMSHATDDSGSPYGDVSGIHGSVNNGFMSSGNSPDNQIWPKEESVSFSTASESSRVLDPRFEVSERSMDSISALRELYMTEGLAASFQSPPAPASTHFSQKDEVHAQVEIDGQVFGKGIESTLEEDKMQVAKKGLGSLRTRLNEGSRKRQGSPRSKQVLPNKRLKQDYPRTLQRIPYSARYPRNAHLPIPSRTRTLCINLRSPVNAMPVRYWTNIWRRCVCPPRQCSAGYDLCVPRNADTGAKDDG</sequence>
<evidence type="ECO:0000256" key="15">
    <source>
        <dbReference type="PROSITE-ProRule" id="PRU00266"/>
    </source>
</evidence>
<dbReference type="FunFam" id="3.40.50.1000:FF:000035">
    <property type="entry name" value="RNA polymerase II C-terminal domain phosphatase-like 1"/>
    <property type="match status" value="1"/>
</dbReference>
<keyword evidence="6" id="KW-0217">Developmental protein</keyword>
<keyword evidence="10" id="KW-0805">Transcription regulation</keyword>
<evidence type="ECO:0000256" key="11">
    <source>
        <dbReference type="ARBA" id="ARBA00023163"/>
    </source>
</evidence>
<dbReference type="SMART" id="SM00358">
    <property type="entry name" value="DSRM"/>
    <property type="match status" value="2"/>
</dbReference>
<evidence type="ECO:0000256" key="8">
    <source>
        <dbReference type="ARBA" id="ARBA00022801"/>
    </source>
</evidence>
<evidence type="ECO:0000256" key="1">
    <source>
        <dbReference type="ARBA" id="ARBA00001936"/>
    </source>
</evidence>
<dbReference type="GO" id="GO:0003723">
    <property type="term" value="F:RNA binding"/>
    <property type="evidence" value="ECO:0007669"/>
    <property type="project" value="UniProtKB-UniRule"/>
</dbReference>
<dbReference type="InterPro" id="IPR023214">
    <property type="entry name" value="HAD_sf"/>
</dbReference>
<evidence type="ECO:0000313" key="19">
    <source>
        <dbReference type="EMBL" id="KAK7412322.1"/>
    </source>
</evidence>
<evidence type="ECO:0000256" key="9">
    <source>
        <dbReference type="ARBA" id="ARBA00022884"/>
    </source>
</evidence>